<proteinExistence type="predicted"/>
<reference evidence="2 4" key="1">
    <citation type="submission" date="2018-06" db="EMBL/GenBank/DDBJ databases">
        <title>Genomic Encyclopedia of Archaeal and Bacterial Type Strains, Phase II (KMG-II): from individual species to whole genera.</title>
        <authorList>
            <person name="Goeker M."/>
        </authorList>
    </citation>
    <scope>NUCLEOTIDE SEQUENCE [LARGE SCALE GENOMIC DNA]</scope>
    <source>
        <strain evidence="2 4">DSM 22686</strain>
    </source>
</reference>
<dbReference type="InterPro" id="IPR014966">
    <property type="entry name" value="FRG-dom"/>
</dbReference>
<dbReference type="RefSeq" id="WP_086498750.1">
    <property type="nucleotide sequence ID" value="NZ_MSSV01000002.1"/>
</dbReference>
<protein>
    <submittedName>
        <fullName evidence="2">FRG domain-containing protein</fullName>
    </submittedName>
</protein>
<comment type="caution">
    <text evidence="2">The sequence shown here is derived from an EMBL/GenBank/DDBJ whole genome shotgun (WGS) entry which is preliminary data.</text>
</comment>
<dbReference type="OrthoDB" id="9816036at2"/>
<dbReference type="EMBL" id="QKZU01000006">
    <property type="protein sequence ID" value="PZX57597.1"/>
    <property type="molecule type" value="Genomic_DNA"/>
</dbReference>
<evidence type="ECO:0000313" key="2">
    <source>
        <dbReference type="EMBL" id="PZX57597.1"/>
    </source>
</evidence>
<evidence type="ECO:0000313" key="5">
    <source>
        <dbReference type="Proteomes" id="UP000321927"/>
    </source>
</evidence>
<keyword evidence="5" id="KW-1185">Reference proteome</keyword>
<reference evidence="3 5" key="2">
    <citation type="submission" date="2019-08" db="EMBL/GenBank/DDBJ databases">
        <title>Genome of Algoriphagus ratkowskyi IC026.</title>
        <authorList>
            <person name="Bowman J.P."/>
        </authorList>
    </citation>
    <scope>NUCLEOTIDE SEQUENCE [LARGE SCALE GENOMIC DNA]</scope>
    <source>
        <strain evidence="3 5">IC026</strain>
    </source>
</reference>
<evidence type="ECO:0000313" key="4">
    <source>
        <dbReference type="Proteomes" id="UP000249115"/>
    </source>
</evidence>
<dbReference type="Proteomes" id="UP000321927">
    <property type="component" value="Unassembled WGS sequence"/>
</dbReference>
<dbReference type="EMBL" id="VORV01000003">
    <property type="protein sequence ID" value="TXD78872.1"/>
    <property type="molecule type" value="Genomic_DNA"/>
</dbReference>
<dbReference type="Pfam" id="PF08867">
    <property type="entry name" value="FRG"/>
    <property type="match status" value="1"/>
</dbReference>
<accession>A0A2W7RQE7</accession>
<name>A0A2W7RQE7_9BACT</name>
<dbReference type="AlphaFoldDB" id="A0A2W7RQE7"/>
<evidence type="ECO:0000313" key="3">
    <source>
        <dbReference type="EMBL" id="TXD78872.1"/>
    </source>
</evidence>
<organism evidence="2 4">
    <name type="scientific">Algoriphagus ratkowskyi</name>
    <dbReference type="NCBI Taxonomy" id="57028"/>
    <lineage>
        <taxon>Bacteria</taxon>
        <taxon>Pseudomonadati</taxon>
        <taxon>Bacteroidota</taxon>
        <taxon>Cytophagia</taxon>
        <taxon>Cytophagales</taxon>
        <taxon>Cyclobacteriaceae</taxon>
        <taxon>Algoriphagus</taxon>
    </lineage>
</organism>
<gene>
    <name evidence="3" type="ORF">ESW18_04965</name>
    <name evidence="2" type="ORF">LV84_01725</name>
</gene>
<feature type="domain" description="FRG" evidence="1">
    <location>
        <begin position="264"/>
        <end position="359"/>
    </location>
</feature>
<dbReference type="Proteomes" id="UP000249115">
    <property type="component" value="Unassembled WGS sequence"/>
</dbReference>
<evidence type="ECO:0000259" key="1">
    <source>
        <dbReference type="SMART" id="SM00901"/>
    </source>
</evidence>
<sequence length="582" mass="69079">MKDFNQIQKEIESSFETYFSSLLNIKGIPRKYFYWNSDFLVNEDNLKFEFFDLEVAIKDNLNTLGKEYFNRIDVYFYVNRNSHRHDLTLNNFVKIFNESNKKDQTLRYEYIKEYIFWQLLITLEENYQEDFVKLTKEHSLKQDDNSAYQINQVEKYRVSLKQAISIQKRNFLITYVNYSTQTGKQFRNPKYVHFSSLTQFSEINVKIKLIDDISESNKNNELIQKINSLYIHKDYKEKIHFVFSIQGGAQKEELRELLEIMSDFDNAEFYRGQAEASWILDASIKRESNFLKYESEMYYDILSLKPEAFKGDHSVYDRLITMQHFGMPTRLLDVSRNPLIAIFFACNNLERAKSDGLIYAFKPDETVKLLHFEDKKLNVLESFYKKEVTDSEFLKGISFLKGVAKNQRINNQSGDFIFAGDGEDVLEKLNDLPKKHIVIDSNAKKPLLEQLESMNIHAGSVYPDLTNVSKYISEKYKRMTEFKKTSISHTSEVEKLELSKDFSIDLSIEDFWSEDRLNRFINMVNEYSLNENETKEQINHFIDFVEFQDFKLINLLKNKPSLNERETTRENLKSLLLDFMKE</sequence>
<dbReference type="SMART" id="SM00901">
    <property type="entry name" value="FRG"/>
    <property type="match status" value="1"/>
</dbReference>